<reference evidence="2 3" key="1">
    <citation type="submission" date="2020-08" db="EMBL/GenBank/DDBJ databases">
        <title>Genomic Encyclopedia of Type Strains, Phase IV (KMG-IV): sequencing the most valuable type-strain genomes for metagenomic binning, comparative biology and taxonomic classification.</title>
        <authorList>
            <person name="Goeker M."/>
        </authorList>
    </citation>
    <scope>NUCLEOTIDE SEQUENCE [LARGE SCALE GENOMIC DNA]</scope>
    <source>
        <strain evidence="2 3">DSM 103725</strain>
    </source>
</reference>
<evidence type="ECO:0000256" key="1">
    <source>
        <dbReference type="SAM" id="Phobius"/>
    </source>
</evidence>
<keyword evidence="1" id="KW-0472">Membrane</keyword>
<feature type="transmembrane region" description="Helical" evidence="1">
    <location>
        <begin position="20"/>
        <end position="39"/>
    </location>
</feature>
<feature type="transmembrane region" description="Helical" evidence="1">
    <location>
        <begin position="218"/>
        <end position="241"/>
    </location>
</feature>
<organism evidence="2 3">
    <name type="scientific">Algisphaera agarilytica</name>
    <dbReference type="NCBI Taxonomy" id="1385975"/>
    <lineage>
        <taxon>Bacteria</taxon>
        <taxon>Pseudomonadati</taxon>
        <taxon>Planctomycetota</taxon>
        <taxon>Phycisphaerae</taxon>
        <taxon>Phycisphaerales</taxon>
        <taxon>Phycisphaeraceae</taxon>
        <taxon>Algisphaera</taxon>
    </lineage>
</organism>
<evidence type="ECO:0000313" key="3">
    <source>
        <dbReference type="Proteomes" id="UP000541810"/>
    </source>
</evidence>
<feature type="transmembrane region" description="Helical" evidence="1">
    <location>
        <begin position="124"/>
        <end position="143"/>
    </location>
</feature>
<feature type="transmembrane region" description="Helical" evidence="1">
    <location>
        <begin position="90"/>
        <end position="112"/>
    </location>
</feature>
<gene>
    <name evidence="2" type="ORF">HNQ40_001346</name>
</gene>
<evidence type="ECO:0000313" key="2">
    <source>
        <dbReference type="EMBL" id="MBB6429540.1"/>
    </source>
</evidence>
<feature type="transmembrane region" description="Helical" evidence="1">
    <location>
        <begin position="45"/>
        <end position="64"/>
    </location>
</feature>
<dbReference type="EMBL" id="JACHGY010000001">
    <property type="protein sequence ID" value="MBB6429540.1"/>
    <property type="molecule type" value="Genomic_DNA"/>
</dbReference>
<keyword evidence="3" id="KW-1185">Reference proteome</keyword>
<feature type="transmembrane region" description="Helical" evidence="1">
    <location>
        <begin position="155"/>
        <end position="178"/>
    </location>
</feature>
<dbReference type="RefSeq" id="WP_184677114.1">
    <property type="nucleotide sequence ID" value="NZ_JACHGY010000001.1"/>
</dbReference>
<protein>
    <submittedName>
        <fullName evidence="2">Uncharacterized protein</fullName>
    </submittedName>
</protein>
<proteinExistence type="predicted"/>
<sequence length="253" mass="26963">MDEVVVKASKKPRGVGLRGLVLGWSLWLLGSWVVLWAVGGWTVPALRVMVLSGLVGMMGVWPAVRLSQPTRTRRVASAGHEVLGGDWARACGWIAADWLALNLVFQAVIWPLQLAARWSTPQAVWLVVAVAGWSLLTGLVIAWGRGTNHPAARTWAMVVCVAVVVLEPILWWMGLMAAGPEVGVPEMRFSPLQAVWGVSAAGTEAQAQAAVAVHGFQIVTVAASAMVGWVVLWGLLALVMLRERATSRGAAAS</sequence>
<keyword evidence="1" id="KW-0812">Transmembrane</keyword>
<keyword evidence="1" id="KW-1133">Transmembrane helix</keyword>
<dbReference type="AlphaFoldDB" id="A0A7X0LJN0"/>
<name>A0A7X0LJN0_9BACT</name>
<dbReference type="Proteomes" id="UP000541810">
    <property type="component" value="Unassembled WGS sequence"/>
</dbReference>
<accession>A0A7X0LJN0</accession>
<comment type="caution">
    <text evidence="2">The sequence shown here is derived from an EMBL/GenBank/DDBJ whole genome shotgun (WGS) entry which is preliminary data.</text>
</comment>